<comment type="similarity">
    <text evidence="7">Belongs to the inositol monophosphatase superfamily.</text>
</comment>
<accession>R4KA41</accession>
<dbReference type="InterPro" id="IPR020550">
    <property type="entry name" value="Inositol_monophosphatase_CS"/>
</dbReference>
<dbReference type="RefSeq" id="WP_006523523.1">
    <property type="nucleotide sequence ID" value="NC_021184.1"/>
</dbReference>
<feature type="binding site" evidence="6">
    <location>
        <position position="91"/>
    </location>
    <ligand>
        <name>Mg(2+)</name>
        <dbReference type="ChEBI" id="CHEBI:18420"/>
        <label>1</label>
        <note>catalytic</note>
    </ligand>
</feature>
<dbReference type="EC" id="3.1.3.25" evidence="7"/>
<evidence type="ECO:0000256" key="6">
    <source>
        <dbReference type="PIRSR" id="PIRSR600760-2"/>
    </source>
</evidence>
<evidence type="ECO:0000313" key="8">
    <source>
        <dbReference type="EMBL" id="AGL00023.1"/>
    </source>
</evidence>
<evidence type="ECO:0000256" key="7">
    <source>
        <dbReference type="RuleBase" id="RU364068"/>
    </source>
</evidence>
<comment type="cofactor">
    <cofactor evidence="2 6 7">
        <name>Mg(2+)</name>
        <dbReference type="ChEBI" id="CHEBI:18420"/>
    </cofactor>
</comment>
<dbReference type="PANTHER" id="PTHR20854:SF4">
    <property type="entry name" value="INOSITOL-1-MONOPHOSPHATASE-RELATED"/>
    <property type="match status" value="1"/>
</dbReference>
<dbReference type="InterPro" id="IPR022337">
    <property type="entry name" value="Inositol_monophosphatase_SuhB"/>
</dbReference>
<dbReference type="CDD" id="cd01639">
    <property type="entry name" value="IMPase"/>
    <property type="match status" value="1"/>
</dbReference>
<evidence type="ECO:0000256" key="5">
    <source>
        <dbReference type="ARBA" id="ARBA00022842"/>
    </source>
</evidence>
<dbReference type="STRING" id="767817.Desgi_0448"/>
<dbReference type="Gene3D" id="3.30.540.10">
    <property type="entry name" value="Fructose-1,6-Bisphosphatase, subunit A, domain 1"/>
    <property type="match status" value="1"/>
</dbReference>
<dbReference type="GO" id="GO:0007165">
    <property type="term" value="P:signal transduction"/>
    <property type="evidence" value="ECO:0007669"/>
    <property type="project" value="TreeGrafter"/>
</dbReference>
<keyword evidence="9" id="KW-1185">Reference proteome</keyword>
<proteinExistence type="inferred from homology"/>
<gene>
    <name evidence="8" type="ORF">Desgi_0448</name>
</gene>
<dbReference type="OrthoDB" id="9772456at2"/>
<evidence type="ECO:0000313" key="9">
    <source>
        <dbReference type="Proteomes" id="UP000013520"/>
    </source>
</evidence>
<dbReference type="PANTHER" id="PTHR20854">
    <property type="entry name" value="INOSITOL MONOPHOSPHATASE"/>
    <property type="match status" value="1"/>
</dbReference>
<dbReference type="PRINTS" id="PR01959">
    <property type="entry name" value="SBIMPHPHTASE"/>
</dbReference>
<dbReference type="GO" id="GO:0046854">
    <property type="term" value="P:phosphatidylinositol phosphate biosynthetic process"/>
    <property type="evidence" value="ECO:0007669"/>
    <property type="project" value="InterPro"/>
</dbReference>
<dbReference type="Gene3D" id="3.40.190.80">
    <property type="match status" value="1"/>
</dbReference>
<evidence type="ECO:0000256" key="4">
    <source>
        <dbReference type="ARBA" id="ARBA00022801"/>
    </source>
</evidence>
<dbReference type="Pfam" id="PF00459">
    <property type="entry name" value="Inositol_P"/>
    <property type="match status" value="1"/>
</dbReference>
<name>R4KA41_9FIRM</name>
<dbReference type="InterPro" id="IPR000760">
    <property type="entry name" value="Inositol_monophosphatase-like"/>
</dbReference>
<keyword evidence="4 7" id="KW-0378">Hydrolase</keyword>
<feature type="binding site" evidence="6">
    <location>
        <position position="218"/>
    </location>
    <ligand>
        <name>Mg(2+)</name>
        <dbReference type="ChEBI" id="CHEBI:18420"/>
        <label>1</label>
        <note>catalytic</note>
    </ligand>
</feature>
<feature type="binding site" evidence="6">
    <location>
        <position position="92"/>
    </location>
    <ligand>
        <name>Mg(2+)</name>
        <dbReference type="ChEBI" id="CHEBI:18420"/>
        <label>1</label>
        <note>catalytic</note>
    </ligand>
</feature>
<evidence type="ECO:0000256" key="3">
    <source>
        <dbReference type="ARBA" id="ARBA00022723"/>
    </source>
</evidence>
<sequence length="273" mass="29959">MIKQYQEELSLAVRAAREAGGLIRDKIYRHQVTETKSCLSDLVTEVDRQAETCIVRLIQQHFPSHAVVGEEQQGNCAGEPGGAMTWYVDPLDGTTNFVFGLPFCAVSIALAHHGTPVLGVVHDPLRDETFTAVRDGGARLNDSPINTDHSIATLDRSLLVTGYPGNIANRPRMHLVNYRQLIDRCNNLRALGSAALELAYVASGRLTGFWEVSLRPWDVAAGMVLVEEAGGTVSDLAGRRLQLTESVDIAATNGLIHEELLECLEWPEYNEIK</sequence>
<dbReference type="PRINTS" id="PR00377">
    <property type="entry name" value="IMPHPHTASES"/>
</dbReference>
<dbReference type="KEGG" id="dgi:Desgi_0448"/>
<dbReference type="EMBL" id="CP003273">
    <property type="protein sequence ID" value="AGL00023.1"/>
    <property type="molecule type" value="Genomic_DNA"/>
</dbReference>
<dbReference type="GO" id="GO:0008934">
    <property type="term" value="F:inositol monophosphate 1-phosphatase activity"/>
    <property type="evidence" value="ECO:0007669"/>
    <property type="project" value="InterPro"/>
</dbReference>
<comment type="catalytic activity">
    <reaction evidence="1 7">
        <text>a myo-inositol phosphate + H2O = myo-inositol + phosphate</text>
        <dbReference type="Rhea" id="RHEA:24056"/>
        <dbReference type="ChEBI" id="CHEBI:15377"/>
        <dbReference type="ChEBI" id="CHEBI:17268"/>
        <dbReference type="ChEBI" id="CHEBI:43474"/>
        <dbReference type="ChEBI" id="CHEBI:84139"/>
        <dbReference type="EC" id="3.1.3.25"/>
    </reaction>
</comment>
<dbReference type="HOGENOM" id="CLU_044118_0_2_9"/>
<keyword evidence="3 6" id="KW-0479">Metal-binding</keyword>
<evidence type="ECO:0000256" key="2">
    <source>
        <dbReference type="ARBA" id="ARBA00001946"/>
    </source>
</evidence>
<keyword evidence="5 6" id="KW-0460">Magnesium</keyword>
<dbReference type="InterPro" id="IPR033942">
    <property type="entry name" value="IMPase"/>
</dbReference>
<dbReference type="GO" id="GO:0006020">
    <property type="term" value="P:inositol metabolic process"/>
    <property type="evidence" value="ECO:0007669"/>
    <property type="project" value="TreeGrafter"/>
</dbReference>
<evidence type="ECO:0000256" key="1">
    <source>
        <dbReference type="ARBA" id="ARBA00001033"/>
    </source>
</evidence>
<protein>
    <recommendedName>
        <fullName evidence="7">Inositol-1-monophosphatase</fullName>
        <ecNumber evidence="7">3.1.3.25</ecNumber>
    </recommendedName>
</protein>
<dbReference type="Proteomes" id="UP000013520">
    <property type="component" value="Chromosome"/>
</dbReference>
<feature type="binding site" evidence="6">
    <location>
        <position position="89"/>
    </location>
    <ligand>
        <name>Mg(2+)</name>
        <dbReference type="ChEBI" id="CHEBI:18420"/>
        <label>1</label>
        <note>catalytic</note>
    </ligand>
</feature>
<dbReference type="PROSITE" id="PS00630">
    <property type="entry name" value="IMP_2"/>
    <property type="match status" value="1"/>
</dbReference>
<dbReference type="AlphaFoldDB" id="R4KA41"/>
<feature type="binding site" evidence="6">
    <location>
        <position position="70"/>
    </location>
    <ligand>
        <name>Mg(2+)</name>
        <dbReference type="ChEBI" id="CHEBI:18420"/>
        <label>1</label>
        <note>catalytic</note>
    </ligand>
</feature>
<dbReference type="eggNOG" id="COG0483">
    <property type="taxonomic scope" value="Bacteria"/>
</dbReference>
<dbReference type="GO" id="GO:0046872">
    <property type="term" value="F:metal ion binding"/>
    <property type="evidence" value="ECO:0007669"/>
    <property type="project" value="UniProtKB-KW"/>
</dbReference>
<dbReference type="FunFam" id="3.40.190.80:FF:000020">
    <property type="entry name" value="Fructose-1,6-bisphosphatase/inositol-1-monophosphatase"/>
    <property type="match status" value="1"/>
</dbReference>
<reference evidence="8 9" key="1">
    <citation type="submission" date="2012-01" db="EMBL/GenBank/DDBJ databases">
        <title>Complete sequence of Desulfotomaculum gibsoniae DSM 7213.</title>
        <authorList>
            <consortium name="US DOE Joint Genome Institute"/>
            <person name="Lucas S."/>
            <person name="Han J."/>
            <person name="Lapidus A."/>
            <person name="Cheng J.-F."/>
            <person name="Goodwin L."/>
            <person name="Pitluck S."/>
            <person name="Peters L."/>
            <person name="Ovchinnikova G."/>
            <person name="Teshima H."/>
            <person name="Detter J.C."/>
            <person name="Han C."/>
            <person name="Tapia R."/>
            <person name="Land M."/>
            <person name="Hauser L."/>
            <person name="Kyrpides N."/>
            <person name="Ivanova N."/>
            <person name="Pagani I."/>
            <person name="Parshina S."/>
            <person name="Plugge C."/>
            <person name="Muyzer G."/>
            <person name="Kuever J."/>
            <person name="Ivanova A."/>
            <person name="Nazina T."/>
            <person name="Klenk H.-P."/>
            <person name="Brambilla E."/>
            <person name="Spring S."/>
            <person name="Stams A.F."/>
            <person name="Woyke T."/>
        </authorList>
    </citation>
    <scope>NUCLEOTIDE SEQUENCE [LARGE SCALE GENOMIC DNA]</scope>
    <source>
        <strain evidence="8 9">DSM 7213</strain>
    </source>
</reference>
<dbReference type="SUPFAM" id="SSF56655">
    <property type="entry name" value="Carbohydrate phosphatase"/>
    <property type="match status" value="1"/>
</dbReference>
<dbReference type="FunFam" id="3.30.540.10:FF:000003">
    <property type="entry name" value="Inositol-1-monophosphatase"/>
    <property type="match status" value="1"/>
</dbReference>
<organism evidence="8 9">
    <name type="scientific">Desulfoscipio gibsoniae DSM 7213</name>
    <dbReference type="NCBI Taxonomy" id="767817"/>
    <lineage>
        <taxon>Bacteria</taxon>
        <taxon>Bacillati</taxon>
        <taxon>Bacillota</taxon>
        <taxon>Clostridia</taxon>
        <taxon>Eubacteriales</taxon>
        <taxon>Desulfallaceae</taxon>
        <taxon>Desulfoscipio</taxon>
    </lineage>
</organism>